<feature type="region of interest" description="Disordered" evidence="1">
    <location>
        <begin position="272"/>
        <end position="291"/>
    </location>
</feature>
<gene>
    <name evidence="2" type="ORF">GDO86_013831</name>
</gene>
<dbReference type="EMBL" id="JAACNH010000003">
    <property type="protein sequence ID" value="KAG8446109.1"/>
    <property type="molecule type" value="Genomic_DNA"/>
</dbReference>
<dbReference type="PRINTS" id="PR01217">
    <property type="entry name" value="PRICHEXTENSN"/>
</dbReference>
<accession>A0A8T2JLP3</accession>
<protein>
    <submittedName>
        <fullName evidence="2">Uncharacterized protein</fullName>
    </submittedName>
</protein>
<dbReference type="Proteomes" id="UP000812440">
    <property type="component" value="Chromosome 8_10"/>
</dbReference>
<feature type="region of interest" description="Disordered" evidence="1">
    <location>
        <begin position="71"/>
        <end position="110"/>
    </location>
</feature>
<proteinExistence type="predicted"/>
<sequence>MPPDTPQLPDCPLPPVYTPASLTALMPLLYHHTPAPTALIFAPCNTPPPPAPNCPNCPFPINCPPVYSPPTPPTNPPNNPPHPNTPTPNPPPYPAQPHPPPPPPPPTPPPHLLLALNSNYFLRLYTTPPPHHPPHPPLLHSLILLLPPFIQPIIPPYFHKYSPLYQTYNLTLPLTLSFPKFPPFIQNKPILPETAPYINSPFIQPTAKKPPTDPCPATHTHPIPLTLCPIGPCITTQLPLPPRPCWLPLCPPWYTKPASPCFDPNMPCPSLVIQNTQHTQPPPNPYPTKNQPHPPTPILPLYYVLYIFFFFPNSAPPHHTSSPSTPPSILSPCPPSPHSLPPIFKKQNTPHHATPHNPLLLNYPCICPQQP</sequence>
<evidence type="ECO:0000256" key="1">
    <source>
        <dbReference type="SAM" id="MobiDB-lite"/>
    </source>
</evidence>
<evidence type="ECO:0000313" key="3">
    <source>
        <dbReference type="Proteomes" id="UP000812440"/>
    </source>
</evidence>
<feature type="compositionally biased region" description="Pro residues" evidence="1">
    <location>
        <begin position="280"/>
        <end position="291"/>
    </location>
</feature>
<dbReference type="AlphaFoldDB" id="A0A8T2JLP3"/>
<reference evidence="2" key="1">
    <citation type="thesis" date="2020" institute="ProQuest LLC" country="789 East Eisenhower Parkway, Ann Arbor, MI, USA">
        <title>Comparative Genomics and Chromosome Evolution.</title>
        <authorList>
            <person name="Mudd A.B."/>
        </authorList>
    </citation>
    <scope>NUCLEOTIDE SEQUENCE</scope>
    <source>
        <strain evidence="2">Female2</strain>
        <tissue evidence="2">Blood</tissue>
    </source>
</reference>
<organism evidence="2 3">
    <name type="scientific">Hymenochirus boettgeri</name>
    <name type="common">Congo dwarf clawed frog</name>
    <dbReference type="NCBI Taxonomy" id="247094"/>
    <lineage>
        <taxon>Eukaryota</taxon>
        <taxon>Metazoa</taxon>
        <taxon>Chordata</taxon>
        <taxon>Craniata</taxon>
        <taxon>Vertebrata</taxon>
        <taxon>Euteleostomi</taxon>
        <taxon>Amphibia</taxon>
        <taxon>Batrachia</taxon>
        <taxon>Anura</taxon>
        <taxon>Pipoidea</taxon>
        <taxon>Pipidae</taxon>
        <taxon>Pipinae</taxon>
        <taxon>Hymenochirus</taxon>
    </lineage>
</organism>
<evidence type="ECO:0000313" key="2">
    <source>
        <dbReference type="EMBL" id="KAG8446109.1"/>
    </source>
</evidence>
<name>A0A8T2JLP3_9PIPI</name>
<keyword evidence="3" id="KW-1185">Reference proteome</keyword>
<comment type="caution">
    <text evidence="2">The sequence shown here is derived from an EMBL/GenBank/DDBJ whole genome shotgun (WGS) entry which is preliminary data.</text>
</comment>